<dbReference type="PANTHER" id="PTHR34308">
    <property type="entry name" value="COBALAMIN BIOSYNTHESIS PROTEIN CBIB"/>
    <property type="match status" value="1"/>
</dbReference>
<dbReference type="EMBL" id="FPJW01000006">
    <property type="protein sequence ID" value="SFX49856.1"/>
    <property type="molecule type" value="Genomic_DNA"/>
</dbReference>
<comment type="pathway">
    <text evidence="2 9">Cofactor biosynthesis; adenosylcobalamin biosynthesis.</text>
</comment>
<feature type="transmembrane region" description="Helical" evidence="9">
    <location>
        <begin position="81"/>
        <end position="101"/>
    </location>
</feature>
<sequence length="323" mass="36078">MIPAVLQPALILSLALLLDRWLGEPRRWHPLVGFGWLAARIEQYCHADQRWAGVLALLLAVLPWVLLVWGLRSLLADHLQFLPLLWLLEWLLDVLVIYLAVGWKSLDHHLMQVFQALQSGQLPLARERVGWIVSRDTQALDETGISRAGVESLLENGNDAVFGVLFWYLLLGLPGVVLFRLVNTLDALWGYRTERYLYFGWAAARLDDLLNWFPARLTALSYALVVLFSGRFLRVLAAARHSSHEWKSSNAGAAMAAGAVALNVRLGGAAMYHGEEQQRPILGEVTAPDPVATDLQAASLLLYRAVLLWCALIWLGGLCRLLL</sequence>
<name>A0A1K1XJU6_9GAMM</name>
<organism evidence="10 11">
    <name type="scientific">Marinospirillum alkaliphilum DSM 21637</name>
    <dbReference type="NCBI Taxonomy" id="1122209"/>
    <lineage>
        <taxon>Bacteria</taxon>
        <taxon>Pseudomonadati</taxon>
        <taxon>Pseudomonadota</taxon>
        <taxon>Gammaproteobacteria</taxon>
        <taxon>Oceanospirillales</taxon>
        <taxon>Oceanospirillaceae</taxon>
        <taxon>Marinospirillum</taxon>
    </lineage>
</organism>
<reference evidence="10 11" key="1">
    <citation type="submission" date="2016-11" db="EMBL/GenBank/DDBJ databases">
        <authorList>
            <person name="Jaros S."/>
            <person name="Januszkiewicz K."/>
            <person name="Wedrychowicz H."/>
        </authorList>
    </citation>
    <scope>NUCLEOTIDE SEQUENCE [LARGE SCALE GENOMIC DNA]</scope>
    <source>
        <strain evidence="10 11">DSM 21637</strain>
    </source>
</reference>
<comment type="subcellular location">
    <subcellularLocation>
        <location evidence="1 9">Cell membrane</location>
        <topology evidence="1 9">Multi-pass membrane protein</topology>
    </subcellularLocation>
</comment>
<keyword evidence="4 9" id="KW-1003">Cell membrane</keyword>
<evidence type="ECO:0000256" key="8">
    <source>
        <dbReference type="ARBA" id="ARBA00023136"/>
    </source>
</evidence>
<dbReference type="GO" id="GO:0005886">
    <property type="term" value="C:plasma membrane"/>
    <property type="evidence" value="ECO:0007669"/>
    <property type="project" value="UniProtKB-SubCell"/>
</dbReference>
<comment type="function">
    <text evidence="9">Converts cobyric acid to cobinamide by the addition of aminopropanol on the F carboxylic group.</text>
</comment>
<dbReference type="GO" id="GO:0015420">
    <property type="term" value="F:ABC-type vitamin B12 transporter activity"/>
    <property type="evidence" value="ECO:0007669"/>
    <property type="project" value="UniProtKB-UniRule"/>
</dbReference>
<evidence type="ECO:0000256" key="5">
    <source>
        <dbReference type="ARBA" id="ARBA00022573"/>
    </source>
</evidence>
<dbReference type="Pfam" id="PF03186">
    <property type="entry name" value="CobD_Cbib"/>
    <property type="match status" value="1"/>
</dbReference>
<evidence type="ECO:0000256" key="7">
    <source>
        <dbReference type="ARBA" id="ARBA00022989"/>
    </source>
</evidence>
<keyword evidence="11" id="KW-1185">Reference proteome</keyword>
<feature type="transmembrane region" description="Helical" evidence="9">
    <location>
        <begin position="160"/>
        <end position="183"/>
    </location>
</feature>
<dbReference type="InterPro" id="IPR004485">
    <property type="entry name" value="Cobalamin_biosynth_CobD/CbiB"/>
</dbReference>
<accession>A0A1K1XJU6</accession>
<keyword evidence="6 9" id="KW-0812">Transmembrane</keyword>
<dbReference type="HAMAP" id="MF_00024">
    <property type="entry name" value="CobD_CbiB"/>
    <property type="match status" value="1"/>
</dbReference>
<dbReference type="AlphaFoldDB" id="A0A1K1XJU6"/>
<evidence type="ECO:0000256" key="1">
    <source>
        <dbReference type="ARBA" id="ARBA00004651"/>
    </source>
</evidence>
<comment type="caution">
    <text evidence="9">Lacks conserved residue(s) required for the propagation of feature annotation.</text>
</comment>
<evidence type="ECO:0000256" key="6">
    <source>
        <dbReference type="ARBA" id="ARBA00022692"/>
    </source>
</evidence>
<comment type="similarity">
    <text evidence="3 9">Belongs to the CobD/CbiB family.</text>
</comment>
<dbReference type="UniPathway" id="UPA00148"/>
<dbReference type="NCBIfam" id="TIGR00380">
    <property type="entry name" value="cobal_cbiB"/>
    <property type="match status" value="1"/>
</dbReference>
<dbReference type="STRING" id="1122209.SAMN02745752_01876"/>
<evidence type="ECO:0000256" key="9">
    <source>
        <dbReference type="HAMAP-Rule" id="MF_00024"/>
    </source>
</evidence>
<keyword evidence="8 9" id="KW-0472">Membrane</keyword>
<evidence type="ECO:0000313" key="10">
    <source>
        <dbReference type="EMBL" id="SFX49856.1"/>
    </source>
</evidence>
<feature type="transmembrane region" description="Helical" evidence="9">
    <location>
        <begin position="51"/>
        <end position="69"/>
    </location>
</feature>
<keyword evidence="5 9" id="KW-0169">Cobalamin biosynthesis</keyword>
<evidence type="ECO:0000256" key="4">
    <source>
        <dbReference type="ARBA" id="ARBA00022475"/>
    </source>
</evidence>
<evidence type="ECO:0000256" key="3">
    <source>
        <dbReference type="ARBA" id="ARBA00006263"/>
    </source>
</evidence>
<dbReference type="PANTHER" id="PTHR34308:SF1">
    <property type="entry name" value="COBALAMIN BIOSYNTHESIS PROTEIN CBIB"/>
    <property type="match status" value="1"/>
</dbReference>
<proteinExistence type="inferred from homology"/>
<dbReference type="GO" id="GO:0048472">
    <property type="term" value="F:threonine-phosphate decarboxylase activity"/>
    <property type="evidence" value="ECO:0007669"/>
    <property type="project" value="InterPro"/>
</dbReference>
<protein>
    <recommendedName>
        <fullName evidence="9">Cobalamin biosynthesis protein CobD</fullName>
    </recommendedName>
</protein>
<gene>
    <name evidence="9" type="primary">cobD</name>
    <name evidence="10" type="ORF">SAMN02745752_01876</name>
</gene>
<feature type="transmembrane region" description="Helical" evidence="9">
    <location>
        <begin position="301"/>
        <end position="322"/>
    </location>
</feature>
<keyword evidence="7 9" id="KW-1133">Transmembrane helix</keyword>
<dbReference type="Proteomes" id="UP000182350">
    <property type="component" value="Unassembled WGS sequence"/>
</dbReference>
<dbReference type="GO" id="GO:0009236">
    <property type="term" value="P:cobalamin biosynthetic process"/>
    <property type="evidence" value="ECO:0007669"/>
    <property type="project" value="UniProtKB-UniRule"/>
</dbReference>
<evidence type="ECO:0000256" key="2">
    <source>
        <dbReference type="ARBA" id="ARBA00004953"/>
    </source>
</evidence>
<evidence type="ECO:0000313" key="11">
    <source>
        <dbReference type="Proteomes" id="UP000182350"/>
    </source>
</evidence>